<dbReference type="Pfam" id="PF17667">
    <property type="entry name" value="Pkinase_fungal"/>
    <property type="match status" value="1"/>
</dbReference>
<dbReference type="EMBL" id="JARKIE010000001">
    <property type="protein sequence ID" value="KAJ7710356.1"/>
    <property type="molecule type" value="Genomic_DNA"/>
</dbReference>
<keyword evidence="3" id="KW-1185">Reference proteome</keyword>
<protein>
    <recommendedName>
        <fullName evidence="1">Fungal-type protein kinase domain-containing protein</fullName>
    </recommendedName>
</protein>
<accession>A0AAD7H2E2</accession>
<dbReference type="InterPro" id="IPR040976">
    <property type="entry name" value="Pkinase_fungal"/>
</dbReference>
<dbReference type="AlphaFoldDB" id="A0AAD7H2E2"/>
<comment type="caution">
    <text evidence="2">The sequence shown here is derived from an EMBL/GenBank/DDBJ whole genome shotgun (WGS) entry which is preliminary data.</text>
</comment>
<evidence type="ECO:0000313" key="3">
    <source>
        <dbReference type="Proteomes" id="UP001221757"/>
    </source>
</evidence>
<name>A0AAD7H2E2_MYCRO</name>
<reference evidence="2" key="1">
    <citation type="submission" date="2023-03" db="EMBL/GenBank/DDBJ databases">
        <title>Massive genome expansion in bonnet fungi (Mycena s.s.) driven by repeated elements and novel gene families across ecological guilds.</title>
        <authorList>
            <consortium name="Lawrence Berkeley National Laboratory"/>
            <person name="Harder C.B."/>
            <person name="Miyauchi S."/>
            <person name="Viragh M."/>
            <person name="Kuo A."/>
            <person name="Thoen E."/>
            <person name="Andreopoulos B."/>
            <person name="Lu D."/>
            <person name="Skrede I."/>
            <person name="Drula E."/>
            <person name="Henrissat B."/>
            <person name="Morin E."/>
            <person name="Kohler A."/>
            <person name="Barry K."/>
            <person name="LaButti K."/>
            <person name="Morin E."/>
            <person name="Salamov A."/>
            <person name="Lipzen A."/>
            <person name="Mereny Z."/>
            <person name="Hegedus B."/>
            <person name="Baldrian P."/>
            <person name="Stursova M."/>
            <person name="Weitz H."/>
            <person name="Taylor A."/>
            <person name="Grigoriev I.V."/>
            <person name="Nagy L.G."/>
            <person name="Martin F."/>
            <person name="Kauserud H."/>
        </authorList>
    </citation>
    <scope>NUCLEOTIDE SEQUENCE</scope>
    <source>
        <strain evidence="2">CBHHK067</strain>
    </source>
</reference>
<dbReference type="Proteomes" id="UP001221757">
    <property type="component" value="Unassembled WGS sequence"/>
</dbReference>
<organism evidence="2 3">
    <name type="scientific">Mycena rosella</name>
    <name type="common">Pink bonnet</name>
    <name type="synonym">Agaricus rosellus</name>
    <dbReference type="NCBI Taxonomy" id="1033263"/>
    <lineage>
        <taxon>Eukaryota</taxon>
        <taxon>Fungi</taxon>
        <taxon>Dikarya</taxon>
        <taxon>Basidiomycota</taxon>
        <taxon>Agaricomycotina</taxon>
        <taxon>Agaricomycetes</taxon>
        <taxon>Agaricomycetidae</taxon>
        <taxon>Agaricales</taxon>
        <taxon>Marasmiineae</taxon>
        <taxon>Mycenaceae</taxon>
        <taxon>Mycena</taxon>
    </lineage>
</organism>
<evidence type="ECO:0000313" key="2">
    <source>
        <dbReference type="EMBL" id="KAJ7710356.1"/>
    </source>
</evidence>
<sequence length="121" mass="14115">MAIDLLVPNPLTHRYRHDLESLFYVILWIITSYHDGKRVDKPPLREWKYLGMQRLQERKLAFLAQLLPLATANFTLIHQNWVVPFLVAIPAYAASAPPFDYETLGGHVSFDKFAEIMEQEF</sequence>
<proteinExistence type="predicted"/>
<evidence type="ECO:0000259" key="1">
    <source>
        <dbReference type="Pfam" id="PF17667"/>
    </source>
</evidence>
<feature type="domain" description="Fungal-type protein kinase" evidence="1">
    <location>
        <begin position="1"/>
        <end position="30"/>
    </location>
</feature>
<gene>
    <name evidence="2" type="ORF">B0H17DRAFT_1123514</name>
</gene>